<dbReference type="RefSeq" id="WP_057897508.1">
    <property type="nucleotide sequence ID" value="NZ_CP080764.1"/>
</dbReference>
<reference evidence="2 5" key="2">
    <citation type="submission" date="2021-08" db="EMBL/GenBank/DDBJ databases">
        <title>Complete genome sequence of the strain Aneurinibacillus thermoaerophilus CCM 8960.</title>
        <authorList>
            <person name="Musilova J."/>
            <person name="Kourilova X."/>
            <person name="Pernicova I."/>
            <person name="Bezdicek M."/>
            <person name="Lengerova M."/>
            <person name="Obruca S."/>
            <person name="Sedlar K."/>
        </authorList>
    </citation>
    <scope>NUCLEOTIDE SEQUENCE [LARGE SCALE GENOMIC DNA]</scope>
    <source>
        <strain evidence="2 5">CCM 8960</strain>
    </source>
</reference>
<evidence type="ECO:0000256" key="1">
    <source>
        <dbReference type="SAM" id="MobiDB-lite"/>
    </source>
</evidence>
<dbReference type="InterPro" id="IPR005186">
    <property type="entry name" value="FlaG"/>
</dbReference>
<dbReference type="PANTHER" id="PTHR37166">
    <property type="entry name" value="PROTEIN FLAG"/>
    <property type="match status" value="1"/>
</dbReference>
<evidence type="ECO:0000313" key="5">
    <source>
        <dbReference type="Proteomes" id="UP000826616"/>
    </source>
</evidence>
<proteinExistence type="predicted"/>
<dbReference type="EMBL" id="FNDE01000043">
    <property type="protein sequence ID" value="SDH68295.1"/>
    <property type="molecule type" value="Genomic_DNA"/>
</dbReference>
<protein>
    <submittedName>
        <fullName evidence="3">Flagellar protein FlaG</fullName>
    </submittedName>
</protein>
<organism evidence="3 4">
    <name type="scientific">Aneurinibacillus thermoaerophilus</name>
    <dbReference type="NCBI Taxonomy" id="143495"/>
    <lineage>
        <taxon>Bacteria</taxon>
        <taxon>Bacillati</taxon>
        <taxon>Bacillota</taxon>
        <taxon>Bacilli</taxon>
        <taxon>Bacillales</taxon>
        <taxon>Paenibacillaceae</taxon>
        <taxon>Aneurinibacillus group</taxon>
        <taxon>Aneurinibacillus</taxon>
    </lineage>
</organism>
<gene>
    <name evidence="2" type="ORF">K3F53_16920</name>
    <name evidence="3" type="ORF">SAMN04489735_10438</name>
</gene>
<reference evidence="3 4" key="1">
    <citation type="submission" date="2016-10" db="EMBL/GenBank/DDBJ databases">
        <authorList>
            <person name="de Groot N.N."/>
        </authorList>
    </citation>
    <scope>NUCLEOTIDE SEQUENCE [LARGE SCALE GENOMIC DNA]</scope>
    <source>
        <strain evidence="3 4">L 420-91</strain>
    </source>
</reference>
<evidence type="ECO:0000313" key="4">
    <source>
        <dbReference type="Proteomes" id="UP000198956"/>
    </source>
</evidence>
<keyword evidence="3" id="KW-0966">Cell projection</keyword>
<dbReference type="Proteomes" id="UP000826616">
    <property type="component" value="Chromosome"/>
</dbReference>
<dbReference type="Gene3D" id="3.30.160.170">
    <property type="entry name" value="FlaG-like"/>
    <property type="match status" value="1"/>
</dbReference>
<dbReference type="AlphaFoldDB" id="A0A1G8EEK4"/>
<dbReference type="Pfam" id="PF03646">
    <property type="entry name" value="FlaG"/>
    <property type="match status" value="1"/>
</dbReference>
<dbReference type="SUPFAM" id="SSF160214">
    <property type="entry name" value="FlaG-like"/>
    <property type="match status" value="1"/>
</dbReference>
<dbReference type="EMBL" id="CP080764">
    <property type="protein sequence ID" value="QYY42500.1"/>
    <property type="molecule type" value="Genomic_DNA"/>
</dbReference>
<keyword evidence="3" id="KW-0969">Cilium</keyword>
<keyword evidence="5" id="KW-1185">Reference proteome</keyword>
<dbReference type="OrthoDB" id="9799867at2"/>
<dbReference type="Proteomes" id="UP000198956">
    <property type="component" value="Unassembled WGS sequence"/>
</dbReference>
<evidence type="ECO:0000313" key="3">
    <source>
        <dbReference type="EMBL" id="SDH68295.1"/>
    </source>
</evidence>
<name>A0A1G8EEK4_ANETH</name>
<evidence type="ECO:0000313" key="2">
    <source>
        <dbReference type="EMBL" id="QYY42500.1"/>
    </source>
</evidence>
<feature type="region of interest" description="Disordered" evidence="1">
    <location>
        <begin position="1"/>
        <end position="26"/>
    </location>
</feature>
<dbReference type="InterPro" id="IPR035924">
    <property type="entry name" value="FlaG-like_sf"/>
</dbReference>
<dbReference type="PANTHER" id="PTHR37166:SF1">
    <property type="entry name" value="PROTEIN FLAG"/>
    <property type="match status" value="1"/>
</dbReference>
<sequence length="124" mass="14571">MTDVSLPMHHTVSSRSPALEKSAQPMDETRIMAAREEQVQTERFDNQKYRDEKERERLKQDADKLFESLNTGLALKFHEKSGQWYAVIENKITHEVIKEVPPQDVLELRARLKEMIGFFLDQKI</sequence>
<dbReference type="GeneID" id="97143066"/>
<keyword evidence="3" id="KW-0282">Flagellum</keyword>
<accession>A0A1G8EEK4</accession>